<dbReference type="NCBIfam" id="TIGR00741">
    <property type="entry name" value="yfiA"/>
    <property type="match status" value="1"/>
</dbReference>
<organism evidence="3">
    <name type="scientific">hydrothermal vent metagenome</name>
    <dbReference type="NCBI Taxonomy" id="652676"/>
    <lineage>
        <taxon>unclassified sequences</taxon>
        <taxon>metagenomes</taxon>
        <taxon>ecological metagenomes</taxon>
    </lineage>
</organism>
<dbReference type="PANTHER" id="PTHR33231">
    <property type="entry name" value="30S RIBOSOMAL PROTEIN"/>
    <property type="match status" value="1"/>
</dbReference>
<dbReference type="FunFam" id="3.30.160.100:FF:000001">
    <property type="entry name" value="Ribosome hibernation promoting factor"/>
    <property type="match status" value="1"/>
</dbReference>
<protein>
    <submittedName>
        <fullName evidence="3">Ribosome hibernation protein YhbH</fullName>
    </submittedName>
</protein>
<evidence type="ECO:0000313" key="2">
    <source>
        <dbReference type="EMBL" id="SFV80152.1"/>
    </source>
</evidence>
<dbReference type="InterPro" id="IPR036567">
    <property type="entry name" value="RHF-like"/>
</dbReference>
<dbReference type="SUPFAM" id="SSF69754">
    <property type="entry name" value="Ribosome binding protein Y (YfiA homologue)"/>
    <property type="match status" value="1"/>
</dbReference>
<dbReference type="GO" id="GO:0045900">
    <property type="term" value="P:negative regulation of translational elongation"/>
    <property type="evidence" value="ECO:0007669"/>
    <property type="project" value="TreeGrafter"/>
</dbReference>
<keyword evidence="1" id="KW-0810">Translation regulation</keyword>
<dbReference type="InterPro" id="IPR003489">
    <property type="entry name" value="RHF/RaiA"/>
</dbReference>
<dbReference type="GO" id="GO:0043024">
    <property type="term" value="F:ribosomal small subunit binding"/>
    <property type="evidence" value="ECO:0007669"/>
    <property type="project" value="TreeGrafter"/>
</dbReference>
<dbReference type="GO" id="GO:0022627">
    <property type="term" value="C:cytosolic small ribosomal subunit"/>
    <property type="evidence" value="ECO:0007669"/>
    <property type="project" value="TreeGrafter"/>
</dbReference>
<dbReference type="EMBL" id="FPHT01000056">
    <property type="protein sequence ID" value="SFV80152.1"/>
    <property type="molecule type" value="Genomic_DNA"/>
</dbReference>
<dbReference type="Pfam" id="PF02482">
    <property type="entry name" value="Ribosomal_S30AE"/>
    <property type="match status" value="1"/>
</dbReference>
<dbReference type="AlphaFoldDB" id="A0A1W1DVT8"/>
<dbReference type="CDD" id="cd00552">
    <property type="entry name" value="RaiA"/>
    <property type="match status" value="1"/>
</dbReference>
<dbReference type="PANTHER" id="PTHR33231:SF1">
    <property type="entry name" value="30S RIBOSOMAL PROTEIN"/>
    <property type="match status" value="1"/>
</dbReference>
<dbReference type="InterPro" id="IPR050574">
    <property type="entry name" value="HPF/YfiA_ribosome-assoc"/>
</dbReference>
<sequence length="98" mass="11197">MQLSISGHHLDITEAIKQHSTEKLSKIKHHFDHLINIHMVLGVEKDVQMAEATIHVSGADLFAKAESDNLYVSIDQLVNKLDAQIRKHKEKLSDHRRN</sequence>
<evidence type="ECO:0000313" key="3">
    <source>
        <dbReference type="EMBL" id="SFV85736.1"/>
    </source>
</evidence>
<dbReference type="EMBL" id="FPHW01000240">
    <property type="protein sequence ID" value="SFV85736.1"/>
    <property type="molecule type" value="Genomic_DNA"/>
</dbReference>
<dbReference type="Gene3D" id="3.30.160.100">
    <property type="entry name" value="Ribosome hibernation promotion factor-like"/>
    <property type="match status" value="1"/>
</dbReference>
<accession>A0A1W1DVT8</accession>
<proteinExistence type="predicted"/>
<reference evidence="3" key="1">
    <citation type="submission" date="2016-10" db="EMBL/GenBank/DDBJ databases">
        <authorList>
            <person name="de Groot N.N."/>
        </authorList>
    </citation>
    <scope>NUCLEOTIDE SEQUENCE</scope>
</reference>
<name>A0A1W1DVT8_9ZZZZ</name>
<evidence type="ECO:0000256" key="1">
    <source>
        <dbReference type="ARBA" id="ARBA00022845"/>
    </source>
</evidence>
<gene>
    <name evidence="2" type="ORF">MNB_SUP05-12-182</name>
    <name evidence="3" type="ORF">MNB_SUP05-7-1184</name>
</gene>